<dbReference type="Pfam" id="PF10076">
    <property type="entry name" value="Phage_Mu_Gp48"/>
    <property type="match status" value="1"/>
</dbReference>
<name>A0A8S5VIN6_9CAUD</name>
<dbReference type="InterPro" id="IPR018755">
    <property type="entry name" value="Phage_Mu_Gp48"/>
</dbReference>
<protein>
    <submittedName>
        <fullName evidence="1">Tail protein</fullName>
    </submittedName>
</protein>
<accession>A0A8S5VIN6</accession>
<evidence type="ECO:0000313" key="1">
    <source>
        <dbReference type="EMBL" id="DAG06467.1"/>
    </source>
</evidence>
<reference evidence="1" key="1">
    <citation type="journal article" date="2021" name="Proc. Natl. Acad. Sci. U.S.A.">
        <title>A Catalog of Tens of Thousands of Viruses from Human Metagenomes Reveals Hidden Associations with Chronic Diseases.</title>
        <authorList>
            <person name="Tisza M.J."/>
            <person name="Buck C.B."/>
        </authorList>
    </citation>
    <scope>NUCLEOTIDE SEQUENCE</scope>
    <source>
        <strain evidence="1">CtsYb1</strain>
    </source>
</reference>
<sequence>MSDFIRWKEVDILTYLPLFIAKDLEFKAISDADSREHERIRLLLIELLKQDNIQSATYALSKWEEFVGISARNDSLHNRRSRVIAKLNNTDSSTKEFLESLANNFVLDESAVIIPKNESYTMELKFTKDMCEDINGLQQTIEEFKPAHIGYEVWEEQLLEQKLIISGLVVAEEETQISMSKLLSDIEIEHNLYYGSVIGYEEVIEIGG</sequence>
<organism evidence="1">
    <name type="scientific">Siphoviridae sp. ctsYb1</name>
    <dbReference type="NCBI Taxonomy" id="2825696"/>
    <lineage>
        <taxon>Viruses</taxon>
        <taxon>Duplodnaviria</taxon>
        <taxon>Heunggongvirae</taxon>
        <taxon>Uroviricota</taxon>
        <taxon>Caudoviricetes</taxon>
    </lineage>
</organism>
<dbReference type="EMBL" id="BK016273">
    <property type="protein sequence ID" value="DAG06467.1"/>
    <property type="molecule type" value="Genomic_DNA"/>
</dbReference>
<proteinExistence type="predicted"/>